<accession>G0S276</accession>
<reference evidence="3 4" key="1">
    <citation type="journal article" date="2011" name="Cell">
        <title>Insight into structure and assembly of the nuclear pore complex by utilizing the genome of a eukaryotic thermophile.</title>
        <authorList>
            <person name="Amlacher S."/>
            <person name="Sarges P."/>
            <person name="Flemming D."/>
            <person name="van Noort V."/>
            <person name="Kunze R."/>
            <person name="Devos D.P."/>
            <person name="Arumugam M."/>
            <person name="Bork P."/>
            <person name="Hurt E."/>
        </authorList>
    </citation>
    <scope>NUCLEOTIDE SEQUENCE [LARGE SCALE GENOMIC DNA]</scope>
    <source>
        <strain evidence="4">DSM 1495 / CBS 144.50 / IMI 039719</strain>
    </source>
</reference>
<dbReference type="GO" id="GO:0034551">
    <property type="term" value="P:mitochondrial respiratory chain complex III assembly"/>
    <property type="evidence" value="ECO:0007669"/>
    <property type="project" value="TreeGrafter"/>
</dbReference>
<gene>
    <name evidence="3" type="ORF">CTHT_0016250</name>
</gene>
<feature type="repeat" description="RCC1" evidence="1">
    <location>
        <begin position="280"/>
        <end position="344"/>
    </location>
</feature>
<dbReference type="eggNOG" id="KOG1426">
    <property type="taxonomic scope" value="Eukaryota"/>
</dbReference>
<keyword evidence="2" id="KW-0812">Transmembrane</keyword>
<dbReference type="GO" id="GO:0005743">
    <property type="term" value="C:mitochondrial inner membrane"/>
    <property type="evidence" value="ECO:0007669"/>
    <property type="project" value="TreeGrafter"/>
</dbReference>
<keyword evidence="4" id="KW-1185">Reference proteome</keyword>
<feature type="transmembrane region" description="Helical" evidence="2">
    <location>
        <begin position="41"/>
        <end position="59"/>
    </location>
</feature>
<dbReference type="Pfam" id="PF13540">
    <property type="entry name" value="RCC1_2"/>
    <property type="match status" value="1"/>
</dbReference>
<proteinExistence type="predicted"/>
<dbReference type="InterPro" id="IPR053245">
    <property type="entry name" value="MitoProcess-Associated"/>
</dbReference>
<dbReference type="PANTHER" id="PTHR47563">
    <property type="entry name" value="PROTEIN FMP25, MITOCHONDRIAL"/>
    <property type="match status" value="1"/>
</dbReference>
<dbReference type="KEGG" id="cthr:CTHT_0016250"/>
<evidence type="ECO:0000256" key="1">
    <source>
        <dbReference type="PROSITE-ProRule" id="PRU00235"/>
    </source>
</evidence>
<dbReference type="PROSITE" id="PS50012">
    <property type="entry name" value="RCC1_3"/>
    <property type="match status" value="2"/>
</dbReference>
<dbReference type="STRING" id="759272.G0S276"/>
<dbReference type="OMA" id="YDQPHEI"/>
<dbReference type="PRINTS" id="PR00633">
    <property type="entry name" value="RCCNDNSATION"/>
</dbReference>
<dbReference type="Proteomes" id="UP000008066">
    <property type="component" value="Unassembled WGS sequence"/>
</dbReference>
<dbReference type="OrthoDB" id="10256179at2759"/>
<dbReference type="InterPro" id="IPR009091">
    <property type="entry name" value="RCC1/BLIP-II"/>
</dbReference>
<name>G0S276_CHATD</name>
<dbReference type="PROSITE" id="PS00626">
    <property type="entry name" value="RCC1_2"/>
    <property type="match status" value="1"/>
</dbReference>
<evidence type="ECO:0008006" key="5">
    <source>
        <dbReference type="Google" id="ProtNLM"/>
    </source>
</evidence>
<protein>
    <recommendedName>
        <fullName evidence="5">Mitochondrial protein</fullName>
    </recommendedName>
</protein>
<dbReference type="AlphaFoldDB" id="G0S276"/>
<dbReference type="SUPFAM" id="SSF50985">
    <property type="entry name" value="RCC1/BLIP-II"/>
    <property type="match status" value="1"/>
</dbReference>
<keyword evidence="2" id="KW-1133">Transmembrane helix</keyword>
<dbReference type="HOGENOM" id="CLU_021989_1_0_1"/>
<keyword evidence="2" id="KW-0472">Membrane</keyword>
<dbReference type="PANTHER" id="PTHR47563:SF1">
    <property type="entry name" value="PROTEIN FMP25, MITOCHONDRIAL"/>
    <property type="match status" value="1"/>
</dbReference>
<evidence type="ECO:0000313" key="4">
    <source>
        <dbReference type="Proteomes" id="UP000008066"/>
    </source>
</evidence>
<dbReference type="GeneID" id="18255663"/>
<dbReference type="InterPro" id="IPR000408">
    <property type="entry name" value="Reg_chr_condens"/>
</dbReference>
<dbReference type="RefSeq" id="XP_006692128.1">
    <property type="nucleotide sequence ID" value="XM_006692065.1"/>
</dbReference>
<evidence type="ECO:0000313" key="3">
    <source>
        <dbReference type="EMBL" id="EGS22109.1"/>
    </source>
</evidence>
<dbReference type="EMBL" id="GL988040">
    <property type="protein sequence ID" value="EGS22109.1"/>
    <property type="molecule type" value="Genomic_DNA"/>
</dbReference>
<evidence type="ECO:0000256" key="2">
    <source>
        <dbReference type="SAM" id="Phobius"/>
    </source>
</evidence>
<organism evidence="4">
    <name type="scientific">Chaetomium thermophilum (strain DSM 1495 / CBS 144.50 / IMI 039719)</name>
    <name type="common">Thermochaetoides thermophila</name>
    <dbReference type="NCBI Taxonomy" id="759272"/>
    <lineage>
        <taxon>Eukaryota</taxon>
        <taxon>Fungi</taxon>
        <taxon>Dikarya</taxon>
        <taxon>Ascomycota</taxon>
        <taxon>Pezizomycotina</taxon>
        <taxon>Sordariomycetes</taxon>
        <taxon>Sordariomycetidae</taxon>
        <taxon>Sordariales</taxon>
        <taxon>Chaetomiaceae</taxon>
        <taxon>Thermochaetoides</taxon>
    </lineage>
</organism>
<dbReference type="Pfam" id="PF00415">
    <property type="entry name" value="RCC1"/>
    <property type="match status" value="1"/>
</dbReference>
<sequence length="598" mass="64496">MAPLLRILRQPVRTLPRHWARYISSQPEPEFQPIRRSGTKIATLLGVFAASGAGVLFAYPRLFPKETSDSIPPKGPQRAEIIFEKPHKKLHTKEETREDISPQHVQVKHSWEHPGVYAWGSNAGKVVAPESKETVVKSPRRIKYFDGQILRDLKLDSQFGVAVNEQGDLVQWGAGYCKEEPGPRVTLKGKDLRKVAISKDRIIALGGDGKVYSIPVSKADQELGEKPKESGKSLLGSIWNNTSEHPLNYRLLKPSSLGLNEKVVDVQSGLEHCLLLTSKGRVFSAAASSEAFPSRGQLGVPGLTWETRPQGVPYDTPHEVKGLEGLKITAIAAGDYHSLALDSTGRAFAFGDNTFGQLGVEPEGGVYSVDAPVIVPLAQRYEHSNQVPKITSIAAGGGNSFFTVDAIPKEKSSSKNPSSVTTDLWSCGSGLRGTLGTGKFAHMSPTLTKIKSLSNLTEYDESLNRLVPIRIASVSVGSDHAAAVLGNKTHLTASASTPVSDTNFGADVLWWGGNEHYQLGTGKRNNVAIPVHIAPLDGERFEKGVPAQGGGDVKAGELRQRLQITPRTKVKIGEKGREVSVEQKVICGRGVSGVYSAA</sequence>
<feature type="repeat" description="RCC1" evidence="1">
    <location>
        <begin position="345"/>
        <end position="406"/>
    </location>
</feature>
<dbReference type="Gene3D" id="2.130.10.30">
    <property type="entry name" value="Regulator of chromosome condensation 1/beta-lactamase-inhibitor protein II"/>
    <property type="match status" value="1"/>
</dbReference>